<organism evidence="1 2">
    <name type="scientific">Trichinella pseudospiralis</name>
    <name type="common">Parasitic roundworm</name>
    <dbReference type="NCBI Taxonomy" id="6337"/>
    <lineage>
        <taxon>Eukaryota</taxon>
        <taxon>Metazoa</taxon>
        <taxon>Ecdysozoa</taxon>
        <taxon>Nematoda</taxon>
        <taxon>Enoplea</taxon>
        <taxon>Dorylaimia</taxon>
        <taxon>Trichinellida</taxon>
        <taxon>Trichinellidae</taxon>
        <taxon>Trichinella</taxon>
    </lineage>
</organism>
<accession>A0A0V1GGZ5</accession>
<protein>
    <submittedName>
        <fullName evidence="1">Uncharacterized protein</fullName>
    </submittedName>
</protein>
<reference evidence="1 2" key="1">
    <citation type="submission" date="2015-01" db="EMBL/GenBank/DDBJ databases">
        <title>Evolution of Trichinella species and genotypes.</title>
        <authorList>
            <person name="Korhonen P.K."/>
            <person name="Edoardo P."/>
            <person name="Giuseppe L.R."/>
            <person name="Gasser R.B."/>
        </authorList>
    </citation>
    <scope>NUCLEOTIDE SEQUENCE [LARGE SCALE GENOMIC DNA]</scope>
    <source>
        <strain evidence="1">ISS176</strain>
    </source>
</reference>
<dbReference type="EMBL" id="JYDV01002754">
    <property type="protein sequence ID" value="KRY97298.1"/>
    <property type="molecule type" value="Genomic_DNA"/>
</dbReference>
<evidence type="ECO:0000313" key="2">
    <source>
        <dbReference type="Proteomes" id="UP000054826"/>
    </source>
</evidence>
<name>A0A0V1GGZ5_TRIPS</name>
<evidence type="ECO:0000313" key="1">
    <source>
        <dbReference type="EMBL" id="KRY97298.1"/>
    </source>
</evidence>
<comment type="caution">
    <text evidence="1">The sequence shown here is derived from an EMBL/GenBank/DDBJ whole genome shotgun (WGS) entry which is preliminary data.</text>
</comment>
<proteinExistence type="predicted"/>
<dbReference type="Proteomes" id="UP000054826">
    <property type="component" value="Unassembled WGS sequence"/>
</dbReference>
<gene>
    <name evidence="1" type="ORF">T4C_10255</name>
</gene>
<sequence>MALDYHIFATKAVLQNGYCSGENLAESLISLRVWIQSSNCSQKAVNSNTSP</sequence>
<dbReference type="AlphaFoldDB" id="A0A0V1GGZ5"/>